<keyword evidence="2" id="KW-1185">Reference proteome</keyword>
<protein>
    <submittedName>
        <fullName evidence="1">Uncharacterized protein</fullName>
    </submittedName>
</protein>
<sequence length="215" mass="24766">MTIEESKDLTSLSLDELIGNLKVQESIIKKDFEIVKCKGERRSLVLKDKKESEVRLPEVKTKNTPWRLETSRSSSREEIESVLDAETQIILSESVRNHRETRTKELLLEVLEVIAVRKMMRRLKDKLVLKDQASSDVHSESSYFSDENSSIDDFTLDKWFKGHQRTMIKEHLLKSMDDNGEDEVKRLKNETCLVAQAPDGHIPRSGLNIVDAQNT</sequence>
<organism evidence="1 2">
    <name type="scientific">Tanacetum coccineum</name>
    <dbReference type="NCBI Taxonomy" id="301880"/>
    <lineage>
        <taxon>Eukaryota</taxon>
        <taxon>Viridiplantae</taxon>
        <taxon>Streptophyta</taxon>
        <taxon>Embryophyta</taxon>
        <taxon>Tracheophyta</taxon>
        <taxon>Spermatophyta</taxon>
        <taxon>Magnoliopsida</taxon>
        <taxon>eudicotyledons</taxon>
        <taxon>Gunneridae</taxon>
        <taxon>Pentapetalae</taxon>
        <taxon>asterids</taxon>
        <taxon>campanulids</taxon>
        <taxon>Asterales</taxon>
        <taxon>Asteraceae</taxon>
        <taxon>Asteroideae</taxon>
        <taxon>Anthemideae</taxon>
        <taxon>Anthemidinae</taxon>
        <taxon>Tanacetum</taxon>
    </lineage>
</organism>
<reference evidence="1" key="1">
    <citation type="journal article" date="2022" name="Int. J. Mol. Sci.">
        <title>Draft Genome of Tanacetum Coccineum: Genomic Comparison of Closely Related Tanacetum-Family Plants.</title>
        <authorList>
            <person name="Yamashiro T."/>
            <person name="Shiraishi A."/>
            <person name="Nakayama K."/>
            <person name="Satake H."/>
        </authorList>
    </citation>
    <scope>NUCLEOTIDE SEQUENCE</scope>
</reference>
<accession>A0ABQ4XE67</accession>
<name>A0ABQ4XE67_9ASTR</name>
<dbReference type="EMBL" id="BQNB010009417">
    <property type="protein sequence ID" value="GJS63263.1"/>
    <property type="molecule type" value="Genomic_DNA"/>
</dbReference>
<gene>
    <name evidence="1" type="ORF">Tco_0677827</name>
</gene>
<proteinExistence type="predicted"/>
<dbReference type="Proteomes" id="UP001151760">
    <property type="component" value="Unassembled WGS sequence"/>
</dbReference>
<evidence type="ECO:0000313" key="2">
    <source>
        <dbReference type="Proteomes" id="UP001151760"/>
    </source>
</evidence>
<reference evidence="1" key="2">
    <citation type="submission" date="2022-01" db="EMBL/GenBank/DDBJ databases">
        <authorList>
            <person name="Yamashiro T."/>
            <person name="Shiraishi A."/>
            <person name="Satake H."/>
            <person name="Nakayama K."/>
        </authorList>
    </citation>
    <scope>NUCLEOTIDE SEQUENCE</scope>
</reference>
<comment type="caution">
    <text evidence="1">The sequence shown here is derived from an EMBL/GenBank/DDBJ whole genome shotgun (WGS) entry which is preliminary data.</text>
</comment>
<evidence type="ECO:0000313" key="1">
    <source>
        <dbReference type="EMBL" id="GJS63263.1"/>
    </source>
</evidence>